<evidence type="ECO:0000259" key="2">
    <source>
        <dbReference type="PROSITE" id="PS50943"/>
    </source>
</evidence>
<dbReference type="PANTHER" id="PTHR46558">
    <property type="entry name" value="TRACRIPTIONAL REGULATORY PROTEIN-RELATED-RELATED"/>
    <property type="match status" value="1"/>
</dbReference>
<dbReference type="InterPro" id="IPR001387">
    <property type="entry name" value="Cro/C1-type_HTH"/>
</dbReference>
<protein>
    <recommendedName>
        <fullName evidence="2">HTH cro/C1-type domain-containing protein</fullName>
    </recommendedName>
</protein>
<evidence type="ECO:0000313" key="3">
    <source>
        <dbReference type="EMBL" id="GAA4025538.1"/>
    </source>
</evidence>
<sequence length="86" mass="9874">MSLADNIKIIREKQGLLQKEISNHIDVDKSTYSKIERGTREVTVAELQKLTKLFNLTTDQILNYDENIIPKEVVIEVKTIISKCNT</sequence>
<dbReference type="CDD" id="cd00093">
    <property type="entry name" value="HTH_XRE"/>
    <property type="match status" value="1"/>
</dbReference>
<accession>A0ABP7TFH1</accession>
<dbReference type="SUPFAM" id="SSF47413">
    <property type="entry name" value="lambda repressor-like DNA-binding domains"/>
    <property type="match status" value="1"/>
</dbReference>
<dbReference type="EMBL" id="BAABCR010000008">
    <property type="protein sequence ID" value="GAA4025538.1"/>
    <property type="molecule type" value="Genomic_DNA"/>
</dbReference>
<reference evidence="4" key="1">
    <citation type="journal article" date="2019" name="Int. J. Syst. Evol. Microbiol.">
        <title>The Global Catalogue of Microorganisms (GCM) 10K type strain sequencing project: providing services to taxonomists for standard genome sequencing and annotation.</title>
        <authorList>
            <consortium name="The Broad Institute Genomics Platform"/>
            <consortium name="The Broad Institute Genome Sequencing Center for Infectious Disease"/>
            <person name="Wu L."/>
            <person name="Ma J."/>
        </authorList>
    </citation>
    <scope>NUCLEOTIDE SEQUENCE [LARGE SCALE GENOMIC DNA]</scope>
    <source>
        <strain evidence="4">JCM 17064</strain>
    </source>
</reference>
<dbReference type="Proteomes" id="UP001500968">
    <property type="component" value="Unassembled WGS sequence"/>
</dbReference>
<dbReference type="PANTHER" id="PTHR46558:SF4">
    <property type="entry name" value="DNA-BIDING PHAGE PROTEIN"/>
    <property type="match status" value="1"/>
</dbReference>
<comment type="caution">
    <text evidence="3">The sequence shown here is derived from an EMBL/GenBank/DDBJ whole genome shotgun (WGS) entry which is preliminary data.</text>
</comment>
<dbReference type="RefSeq" id="WP_324691645.1">
    <property type="nucleotide sequence ID" value="NZ_BAABCR010000008.1"/>
</dbReference>
<evidence type="ECO:0000256" key="1">
    <source>
        <dbReference type="ARBA" id="ARBA00023125"/>
    </source>
</evidence>
<dbReference type="InterPro" id="IPR010982">
    <property type="entry name" value="Lambda_DNA-bd_dom_sf"/>
</dbReference>
<organism evidence="3 4">
    <name type="scientific">Flavobacterium cheonhonense</name>
    <dbReference type="NCBI Taxonomy" id="706185"/>
    <lineage>
        <taxon>Bacteria</taxon>
        <taxon>Pseudomonadati</taxon>
        <taxon>Bacteroidota</taxon>
        <taxon>Flavobacteriia</taxon>
        <taxon>Flavobacteriales</taxon>
        <taxon>Flavobacteriaceae</taxon>
        <taxon>Flavobacterium</taxon>
    </lineage>
</organism>
<proteinExistence type="predicted"/>
<dbReference type="Gene3D" id="1.10.260.40">
    <property type="entry name" value="lambda repressor-like DNA-binding domains"/>
    <property type="match status" value="1"/>
</dbReference>
<dbReference type="PROSITE" id="PS50943">
    <property type="entry name" value="HTH_CROC1"/>
    <property type="match status" value="1"/>
</dbReference>
<keyword evidence="1" id="KW-0238">DNA-binding</keyword>
<gene>
    <name evidence="3" type="ORF">GCM10022386_05920</name>
</gene>
<keyword evidence="4" id="KW-1185">Reference proteome</keyword>
<dbReference type="Pfam" id="PF01381">
    <property type="entry name" value="HTH_3"/>
    <property type="match status" value="1"/>
</dbReference>
<dbReference type="SMART" id="SM00530">
    <property type="entry name" value="HTH_XRE"/>
    <property type="match status" value="1"/>
</dbReference>
<feature type="domain" description="HTH cro/C1-type" evidence="2">
    <location>
        <begin position="7"/>
        <end position="61"/>
    </location>
</feature>
<evidence type="ECO:0000313" key="4">
    <source>
        <dbReference type="Proteomes" id="UP001500968"/>
    </source>
</evidence>
<name>A0ABP7TFH1_9FLAO</name>